<reference evidence="7 8" key="1">
    <citation type="submission" date="2024-04" db="EMBL/GenBank/DDBJ databases">
        <title>Phyllosticta paracitricarpa is synonymous to the EU quarantine fungus P. citricarpa based on phylogenomic analyses.</title>
        <authorList>
            <consortium name="Lawrence Berkeley National Laboratory"/>
            <person name="Van ingen-buijs V.A."/>
            <person name="Van westerhoven A.C."/>
            <person name="Haridas S."/>
            <person name="Skiadas P."/>
            <person name="Martin F."/>
            <person name="Groenewald J.Z."/>
            <person name="Crous P.W."/>
            <person name="Seidl M.F."/>
        </authorList>
    </citation>
    <scope>NUCLEOTIDE SEQUENCE [LARGE SCALE GENOMIC DNA]</scope>
    <source>
        <strain evidence="7 8">CBS 141358</strain>
    </source>
</reference>
<dbReference type="SMART" id="SM00066">
    <property type="entry name" value="GAL4"/>
    <property type="match status" value="1"/>
</dbReference>
<dbReference type="PROSITE" id="PS00463">
    <property type="entry name" value="ZN2_CY6_FUNGAL_1"/>
    <property type="match status" value="1"/>
</dbReference>
<feature type="region of interest" description="Disordered" evidence="5">
    <location>
        <begin position="166"/>
        <end position="197"/>
    </location>
</feature>
<dbReference type="Gene3D" id="4.10.240.10">
    <property type="entry name" value="Zn(2)-C6 fungal-type DNA-binding domain"/>
    <property type="match status" value="1"/>
</dbReference>
<evidence type="ECO:0000313" key="8">
    <source>
        <dbReference type="Proteomes" id="UP001367316"/>
    </source>
</evidence>
<evidence type="ECO:0000256" key="3">
    <source>
        <dbReference type="ARBA" id="ARBA00023163"/>
    </source>
</evidence>
<evidence type="ECO:0000256" key="1">
    <source>
        <dbReference type="ARBA" id="ARBA00022723"/>
    </source>
</evidence>
<comment type="caution">
    <text evidence="7">The sequence shown here is derived from an EMBL/GenBank/DDBJ whole genome shotgun (WGS) entry which is preliminary data.</text>
</comment>
<dbReference type="InterPro" id="IPR007219">
    <property type="entry name" value="XnlR_reg_dom"/>
</dbReference>
<dbReference type="PROSITE" id="PS50048">
    <property type="entry name" value="ZN2_CY6_FUNGAL_2"/>
    <property type="match status" value="1"/>
</dbReference>
<dbReference type="EMBL" id="JBBPBF010000014">
    <property type="protein sequence ID" value="KAK7611231.1"/>
    <property type="molecule type" value="Genomic_DNA"/>
</dbReference>
<dbReference type="CDD" id="cd12148">
    <property type="entry name" value="fungal_TF_MHR"/>
    <property type="match status" value="1"/>
</dbReference>
<sequence>MYHTFQATTAGVLKAPGDGGDALGGKHLRPQGSRRITTTNACVECRRRKIRCDGQQPCGQCLWYQHPQNCSYAKPAQRVIPSRKLVEKLQRTIDQQKRILERLFPGKDVDSLNSTSREELINLALTLPAPPASSPSESGTQTAQSVQTPDDEDVDNLGELFETTVLETPASDESRRHAQGPQQGLSDSVNGLEYDDEQPDAYVGMSSMQAAIKAMQRCAPEREILKREHGVDTVPPGRREIPPVLGVVYPDYSYGMNWLDHYMEKVHSFFPMVDMEQLRMDFTSQHRQDAAWFVLMNIVMALGCLASSTQDNDYHLIFFERARQYLSLESLGSMNIELVQALGIMAGYYMHWLNRPNEASALMGAVMRMATGLGLHREYSVPATRRQGRTSKSRDDNRIAEMRRRTWWGLFCLDVWGSTTTSRPSLGRINSAVSVLPPGKISEEPGNTPHRQDMRALALTHNVDFCRIATRIQDTLATNQLLKYEEIEPIDNDLVAWREGLPSILTNFDEECEPFLRIPRLVMKWRYQNLRIVLHRPILLHIALKRTPYAMLSAEEKVAVGRIRVIAGQNIKDMSEECTMDLISGWNAVWFCHQACLIPLISLFSDLSNMEEVVKWQGQIETALDFFEKIKDYSVAARKTKEWIARIYEESKLHLEQVTQAARCHMEAQKAWHQQQQQQQQIKFEQQEPTKAETLNLDGQELLQQPVQAEVPLRQPPVRPDMHLPMSEAQYIQYITAQCGQNFSQPHFIPGTAAPAPFTATGLDDMSFWSAQQQQQPQHYQQAAPQSHQYHQQHQPTSMTEQSGPSSLGSFSNFWNGDMVWDRPFEFHDNSVDMFVGMDEYQSPAASVGSGGDGGGGGGMGGPVPAGTAQRAGLGMGSSRPGTGVQGAWGLG</sequence>
<gene>
    <name evidence="7" type="ORF">JOL62DRAFT_69888</name>
</gene>
<accession>A0ABR1NAW9</accession>
<feature type="region of interest" description="Disordered" evidence="5">
    <location>
        <begin position="771"/>
        <end position="809"/>
    </location>
</feature>
<name>A0ABR1NAW9_9PEZI</name>
<dbReference type="SMART" id="SM00906">
    <property type="entry name" value="Fungal_trans"/>
    <property type="match status" value="1"/>
</dbReference>
<keyword evidence="3" id="KW-0804">Transcription</keyword>
<dbReference type="PANTHER" id="PTHR47424:SF5">
    <property type="entry name" value="ZN(II)2CYS6 TRANSCRIPTION FACTOR (EUROFUNG)"/>
    <property type="match status" value="1"/>
</dbReference>
<dbReference type="Pfam" id="PF04082">
    <property type="entry name" value="Fungal_trans"/>
    <property type="match status" value="1"/>
</dbReference>
<dbReference type="PANTHER" id="PTHR47424">
    <property type="entry name" value="REGULATORY PROTEIN GAL4"/>
    <property type="match status" value="1"/>
</dbReference>
<keyword evidence="8" id="KW-1185">Reference proteome</keyword>
<feature type="region of interest" description="Disordered" evidence="5">
    <location>
        <begin position="127"/>
        <end position="154"/>
    </location>
</feature>
<proteinExistence type="predicted"/>
<evidence type="ECO:0000256" key="5">
    <source>
        <dbReference type="SAM" id="MobiDB-lite"/>
    </source>
</evidence>
<organism evidence="7 8">
    <name type="scientific">Phyllosticta paracitricarpa</name>
    <dbReference type="NCBI Taxonomy" id="2016321"/>
    <lineage>
        <taxon>Eukaryota</taxon>
        <taxon>Fungi</taxon>
        <taxon>Dikarya</taxon>
        <taxon>Ascomycota</taxon>
        <taxon>Pezizomycotina</taxon>
        <taxon>Dothideomycetes</taxon>
        <taxon>Dothideomycetes incertae sedis</taxon>
        <taxon>Botryosphaeriales</taxon>
        <taxon>Phyllostictaceae</taxon>
        <taxon>Phyllosticta</taxon>
    </lineage>
</organism>
<feature type="compositionally biased region" description="Polar residues" evidence="5">
    <location>
        <begin position="137"/>
        <end position="148"/>
    </location>
</feature>
<dbReference type="InterPro" id="IPR036864">
    <property type="entry name" value="Zn2-C6_fun-type_DNA-bd_sf"/>
</dbReference>
<dbReference type="SUPFAM" id="SSF57701">
    <property type="entry name" value="Zn2/Cys6 DNA-binding domain"/>
    <property type="match status" value="1"/>
</dbReference>
<dbReference type="InterPro" id="IPR001138">
    <property type="entry name" value="Zn2Cys6_DnaBD"/>
</dbReference>
<keyword evidence="2" id="KW-0805">Transcription regulation</keyword>
<evidence type="ECO:0000259" key="6">
    <source>
        <dbReference type="PROSITE" id="PS50048"/>
    </source>
</evidence>
<dbReference type="Pfam" id="PF00172">
    <property type="entry name" value="Zn_clus"/>
    <property type="match status" value="1"/>
</dbReference>
<evidence type="ECO:0000313" key="7">
    <source>
        <dbReference type="EMBL" id="KAK7611231.1"/>
    </source>
</evidence>
<evidence type="ECO:0000256" key="4">
    <source>
        <dbReference type="ARBA" id="ARBA00023242"/>
    </source>
</evidence>
<protein>
    <submittedName>
        <fullName evidence="7">Fungal-specific transcription factor domain-containing protein</fullName>
    </submittedName>
</protein>
<feature type="domain" description="Zn(2)-C6 fungal-type" evidence="6">
    <location>
        <begin position="41"/>
        <end position="72"/>
    </location>
</feature>
<keyword evidence="1" id="KW-0479">Metal-binding</keyword>
<feature type="region of interest" description="Disordered" evidence="5">
    <location>
        <begin position="873"/>
        <end position="892"/>
    </location>
</feature>
<dbReference type="CDD" id="cd00067">
    <property type="entry name" value="GAL4"/>
    <property type="match status" value="1"/>
</dbReference>
<keyword evidence="4" id="KW-0539">Nucleus</keyword>
<feature type="compositionally biased region" description="Polar residues" evidence="5">
    <location>
        <begin position="180"/>
        <end position="189"/>
    </location>
</feature>
<feature type="compositionally biased region" description="Low complexity" evidence="5">
    <location>
        <begin position="771"/>
        <end position="796"/>
    </location>
</feature>
<dbReference type="Proteomes" id="UP001367316">
    <property type="component" value="Unassembled WGS sequence"/>
</dbReference>
<evidence type="ECO:0000256" key="2">
    <source>
        <dbReference type="ARBA" id="ARBA00023015"/>
    </source>
</evidence>
<dbReference type="InterPro" id="IPR051127">
    <property type="entry name" value="Fungal_SecMet_Regulators"/>
</dbReference>
<feature type="compositionally biased region" description="Polar residues" evidence="5">
    <location>
        <begin position="797"/>
        <end position="809"/>
    </location>
</feature>